<dbReference type="InterPro" id="IPR011055">
    <property type="entry name" value="Dup_hybrid_motif"/>
</dbReference>
<dbReference type="Proteomes" id="UP001576780">
    <property type="component" value="Unassembled WGS sequence"/>
</dbReference>
<dbReference type="SUPFAM" id="SSF51261">
    <property type="entry name" value="Duplicated hybrid motif"/>
    <property type="match status" value="1"/>
</dbReference>
<dbReference type="Gene3D" id="2.70.70.10">
    <property type="entry name" value="Glucose Permease (Domain IIA)"/>
    <property type="match status" value="1"/>
</dbReference>
<evidence type="ECO:0000313" key="2">
    <source>
        <dbReference type="EMBL" id="MFB2837395.1"/>
    </source>
</evidence>
<dbReference type="PANTHER" id="PTHR21666">
    <property type="entry name" value="PEPTIDASE-RELATED"/>
    <property type="match status" value="1"/>
</dbReference>
<evidence type="ECO:0000259" key="1">
    <source>
        <dbReference type="Pfam" id="PF01551"/>
    </source>
</evidence>
<dbReference type="RefSeq" id="WP_413279746.1">
    <property type="nucleotide sequence ID" value="NZ_JBHFNT010000210.1"/>
</dbReference>
<proteinExistence type="predicted"/>
<name>A0ABV4WQN6_9CYAN</name>
<keyword evidence="3" id="KW-1185">Reference proteome</keyword>
<keyword evidence="2" id="KW-0378">Hydrolase</keyword>
<protein>
    <submittedName>
        <fullName evidence="2">M23 family metallopeptidase</fullName>
        <ecNumber evidence="2">3.4.24.-</ecNumber>
    </submittedName>
</protein>
<dbReference type="EC" id="3.4.24.-" evidence="2"/>
<dbReference type="InterPro" id="IPR016047">
    <property type="entry name" value="M23ase_b-sheet_dom"/>
</dbReference>
<sequence length="340" mass="37113">MKKTFLAIAALGFLLTVILAVSKQPNVSSAQSAGNSFKLALPIDCTLGKDCFIMHYLDRDPSSAAIDFACGQLTYDNHNGTDFAIPDERAMAKGVAVKAVASGKVLRIRDGVPDIRVADQTDKSRTQGIECGNGVIIDHGNGWQSQYCHLRQGSVVVKPNTSVASGAVLGMVGESGLASFPHVHLTVRYQDKVVDPFVGIGNTQGCNVARQPLWQQPLEYVPTGLIRAGFASKEPTFGEIWQGQFAETTLATNNPALLFWVQIFGVRQGDEEQFRLIAPNGKPVVNSKQQVKSTNRIRLSYFGKKNSASQPLFPGVWRGEYRLIRGNKVLIESIRQVQLR</sequence>
<dbReference type="PANTHER" id="PTHR21666:SF270">
    <property type="entry name" value="MUREIN HYDROLASE ACTIVATOR ENVC"/>
    <property type="match status" value="1"/>
</dbReference>
<feature type="domain" description="M23ase beta-sheet core" evidence="1">
    <location>
        <begin position="77"/>
        <end position="196"/>
    </location>
</feature>
<dbReference type="GO" id="GO:0016787">
    <property type="term" value="F:hydrolase activity"/>
    <property type="evidence" value="ECO:0007669"/>
    <property type="project" value="UniProtKB-KW"/>
</dbReference>
<organism evidence="2 3">
    <name type="scientific">Floridaenema evergladense BLCC-F167</name>
    <dbReference type="NCBI Taxonomy" id="3153639"/>
    <lineage>
        <taxon>Bacteria</taxon>
        <taxon>Bacillati</taxon>
        <taxon>Cyanobacteriota</taxon>
        <taxon>Cyanophyceae</taxon>
        <taxon>Oscillatoriophycideae</taxon>
        <taxon>Aerosakkonematales</taxon>
        <taxon>Aerosakkonemataceae</taxon>
        <taxon>Floridanema</taxon>
        <taxon>Floridanema evergladense</taxon>
    </lineage>
</organism>
<dbReference type="EMBL" id="JBHFNT010000210">
    <property type="protein sequence ID" value="MFB2837395.1"/>
    <property type="molecule type" value="Genomic_DNA"/>
</dbReference>
<gene>
    <name evidence="2" type="ORF">ACE1CA_22950</name>
</gene>
<reference evidence="2 3" key="1">
    <citation type="submission" date="2024-09" db="EMBL/GenBank/DDBJ databases">
        <title>Floridaenema gen nov. (Aerosakkonemataceae, Aerosakkonematales ord. nov., Cyanobacteria) from benthic tropical and subtropical fresh waters, with the description of four new species.</title>
        <authorList>
            <person name="Moretto J.A."/>
            <person name="Berthold D.E."/>
            <person name="Lefler F.W."/>
            <person name="Huang I.-S."/>
            <person name="Laughinghouse H. IV."/>
        </authorList>
    </citation>
    <scope>NUCLEOTIDE SEQUENCE [LARGE SCALE GENOMIC DNA]</scope>
    <source>
        <strain evidence="2 3">BLCC-F167</strain>
    </source>
</reference>
<dbReference type="Pfam" id="PF01551">
    <property type="entry name" value="Peptidase_M23"/>
    <property type="match status" value="1"/>
</dbReference>
<dbReference type="InterPro" id="IPR050570">
    <property type="entry name" value="Cell_wall_metabolism_enzyme"/>
</dbReference>
<evidence type="ECO:0000313" key="3">
    <source>
        <dbReference type="Proteomes" id="UP001576780"/>
    </source>
</evidence>
<comment type="caution">
    <text evidence="2">The sequence shown here is derived from an EMBL/GenBank/DDBJ whole genome shotgun (WGS) entry which is preliminary data.</text>
</comment>
<accession>A0ABV4WQN6</accession>
<dbReference type="CDD" id="cd12797">
    <property type="entry name" value="M23_peptidase"/>
    <property type="match status" value="1"/>
</dbReference>